<dbReference type="EMBL" id="FQUJ01000002">
    <property type="protein sequence ID" value="SHE32119.1"/>
    <property type="molecule type" value="Genomic_DNA"/>
</dbReference>
<dbReference type="RefSeq" id="WP_217652753.1">
    <property type="nucleotide sequence ID" value="NZ_FQUJ01000002.1"/>
</dbReference>
<dbReference type="AlphaFoldDB" id="A0A1M4SIV9"/>
<dbReference type="STRING" id="1121942.SAMN02745148_00130"/>
<keyword evidence="2" id="KW-1185">Reference proteome</keyword>
<evidence type="ECO:0000313" key="1">
    <source>
        <dbReference type="EMBL" id="SHE32119.1"/>
    </source>
</evidence>
<evidence type="ECO:0000313" key="2">
    <source>
        <dbReference type="Proteomes" id="UP000184346"/>
    </source>
</evidence>
<dbReference type="Proteomes" id="UP000184346">
    <property type="component" value="Unassembled WGS sequence"/>
</dbReference>
<accession>A0A1M4SIV9</accession>
<dbReference type="SUPFAM" id="SSF53706">
    <property type="entry name" value="Formate dehydrogenase/DMSO reductase, domains 1-3"/>
    <property type="match status" value="1"/>
</dbReference>
<dbReference type="Gene3D" id="3.40.50.740">
    <property type="match status" value="1"/>
</dbReference>
<reference evidence="1 2" key="1">
    <citation type="submission" date="2016-11" db="EMBL/GenBank/DDBJ databases">
        <authorList>
            <person name="Jaros S."/>
            <person name="Januszkiewicz K."/>
            <person name="Wedrychowicz H."/>
        </authorList>
    </citation>
    <scope>NUCLEOTIDE SEQUENCE [LARGE SCALE GENOMIC DNA]</scope>
    <source>
        <strain evidence="1 2">DSM 19980</strain>
    </source>
</reference>
<gene>
    <name evidence="1" type="ORF">SAMN02745148_00130</name>
</gene>
<sequence length="69" mass="7986">MPIKFLWNYAGNCLVNLHSEIKRAHEILADDNLCEMIVVIDNHMTSFARYAALRIAVVSRFFVDSNQFL</sequence>
<proteinExistence type="predicted"/>
<protein>
    <submittedName>
        <fullName evidence="1">Anaerobic dimethyl sulfoxide reductase subunit A</fullName>
    </submittedName>
</protein>
<name>A0A1M4SIV9_9GAMM</name>
<organism evidence="1 2">
    <name type="scientific">Modicisalibacter ilicicola DSM 19980</name>
    <dbReference type="NCBI Taxonomy" id="1121942"/>
    <lineage>
        <taxon>Bacteria</taxon>
        <taxon>Pseudomonadati</taxon>
        <taxon>Pseudomonadota</taxon>
        <taxon>Gammaproteobacteria</taxon>
        <taxon>Oceanospirillales</taxon>
        <taxon>Halomonadaceae</taxon>
        <taxon>Modicisalibacter</taxon>
    </lineage>
</organism>